<protein>
    <submittedName>
        <fullName evidence="2">Uncharacterized protein</fullName>
    </submittedName>
</protein>
<dbReference type="Proteomes" id="UP001302126">
    <property type="component" value="Unassembled WGS sequence"/>
</dbReference>
<feature type="signal peptide" evidence="1">
    <location>
        <begin position="1"/>
        <end position="16"/>
    </location>
</feature>
<feature type="chain" id="PRO_5042922943" evidence="1">
    <location>
        <begin position="17"/>
        <end position="122"/>
    </location>
</feature>
<sequence length="122" mass="13262">MKYVVPILALAMAATAAPTTPAYLVPKPHNGTSLAADNNTNKTVMTLRNIDSDMTADDFLQSLVGASAGGPSKDYIHEQRNCIRACALQNCLSACEKNWGCFRHYCIPRCAAECDSMYNSRN</sequence>
<reference evidence="2" key="2">
    <citation type="submission" date="2023-05" db="EMBL/GenBank/DDBJ databases">
        <authorList>
            <consortium name="Lawrence Berkeley National Laboratory"/>
            <person name="Steindorff A."/>
            <person name="Hensen N."/>
            <person name="Bonometti L."/>
            <person name="Westerberg I."/>
            <person name="Brannstrom I.O."/>
            <person name="Guillou S."/>
            <person name="Cros-Aarteil S."/>
            <person name="Calhoun S."/>
            <person name="Haridas S."/>
            <person name="Kuo A."/>
            <person name="Mondo S."/>
            <person name="Pangilinan J."/>
            <person name="Riley R."/>
            <person name="Labutti K."/>
            <person name="Andreopoulos B."/>
            <person name="Lipzen A."/>
            <person name="Chen C."/>
            <person name="Yanf M."/>
            <person name="Daum C."/>
            <person name="Ng V."/>
            <person name="Clum A."/>
            <person name="Ohm R."/>
            <person name="Martin F."/>
            <person name="Silar P."/>
            <person name="Natvig D."/>
            <person name="Lalanne C."/>
            <person name="Gautier V."/>
            <person name="Ament-Velasquez S.L."/>
            <person name="Kruys A."/>
            <person name="Hutchinson M.I."/>
            <person name="Powell A.J."/>
            <person name="Barry K."/>
            <person name="Miller A.N."/>
            <person name="Grigoriev I.V."/>
            <person name="Debuchy R."/>
            <person name="Gladieux P."/>
            <person name="Thoren M.H."/>
            <person name="Johannesson H."/>
        </authorList>
    </citation>
    <scope>NUCLEOTIDE SEQUENCE</scope>
    <source>
        <strain evidence="2">PSN309</strain>
    </source>
</reference>
<comment type="caution">
    <text evidence="2">The sequence shown here is derived from an EMBL/GenBank/DDBJ whole genome shotgun (WGS) entry which is preliminary data.</text>
</comment>
<accession>A0AAN7AER2</accession>
<reference evidence="2" key="1">
    <citation type="journal article" date="2023" name="Mol. Phylogenet. Evol.">
        <title>Genome-scale phylogeny and comparative genomics of the fungal order Sordariales.</title>
        <authorList>
            <person name="Hensen N."/>
            <person name="Bonometti L."/>
            <person name="Westerberg I."/>
            <person name="Brannstrom I.O."/>
            <person name="Guillou S."/>
            <person name="Cros-Aarteil S."/>
            <person name="Calhoun S."/>
            <person name="Haridas S."/>
            <person name="Kuo A."/>
            <person name="Mondo S."/>
            <person name="Pangilinan J."/>
            <person name="Riley R."/>
            <person name="LaButti K."/>
            <person name="Andreopoulos B."/>
            <person name="Lipzen A."/>
            <person name="Chen C."/>
            <person name="Yan M."/>
            <person name="Daum C."/>
            <person name="Ng V."/>
            <person name="Clum A."/>
            <person name="Steindorff A."/>
            <person name="Ohm R.A."/>
            <person name="Martin F."/>
            <person name="Silar P."/>
            <person name="Natvig D.O."/>
            <person name="Lalanne C."/>
            <person name="Gautier V."/>
            <person name="Ament-Velasquez S.L."/>
            <person name="Kruys A."/>
            <person name="Hutchinson M.I."/>
            <person name="Powell A.J."/>
            <person name="Barry K."/>
            <person name="Miller A.N."/>
            <person name="Grigoriev I.V."/>
            <person name="Debuchy R."/>
            <person name="Gladieux P."/>
            <person name="Hiltunen Thoren M."/>
            <person name="Johannesson H."/>
        </authorList>
    </citation>
    <scope>NUCLEOTIDE SEQUENCE</scope>
    <source>
        <strain evidence="2">PSN309</strain>
    </source>
</reference>
<keyword evidence="3" id="KW-1185">Reference proteome</keyword>
<name>A0AAN7AER2_9PEZI</name>
<dbReference type="EMBL" id="MU864572">
    <property type="protein sequence ID" value="KAK4183157.1"/>
    <property type="molecule type" value="Genomic_DNA"/>
</dbReference>
<evidence type="ECO:0000313" key="3">
    <source>
        <dbReference type="Proteomes" id="UP001302126"/>
    </source>
</evidence>
<dbReference type="AlphaFoldDB" id="A0AAN7AER2"/>
<evidence type="ECO:0000256" key="1">
    <source>
        <dbReference type="SAM" id="SignalP"/>
    </source>
</evidence>
<keyword evidence="1" id="KW-0732">Signal</keyword>
<evidence type="ECO:0000313" key="2">
    <source>
        <dbReference type="EMBL" id="KAK4183157.1"/>
    </source>
</evidence>
<organism evidence="2 3">
    <name type="scientific">Podospora australis</name>
    <dbReference type="NCBI Taxonomy" id="1536484"/>
    <lineage>
        <taxon>Eukaryota</taxon>
        <taxon>Fungi</taxon>
        <taxon>Dikarya</taxon>
        <taxon>Ascomycota</taxon>
        <taxon>Pezizomycotina</taxon>
        <taxon>Sordariomycetes</taxon>
        <taxon>Sordariomycetidae</taxon>
        <taxon>Sordariales</taxon>
        <taxon>Podosporaceae</taxon>
        <taxon>Podospora</taxon>
    </lineage>
</organism>
<proteinExistence type="predicted"/>
<gene>
    <name evidence="2" type="ORF">QBC35DRAFT_125216</name>
</gene>